<feature type="transmembrane region" description="Helical" evidence="1">
    <location>
        <begin position="16"/>
        <end position="34"/>
    </location>
</feature>
<evidence type="ECO:0008006" key="4">
    <source>
        <dbReference type="Google" id="ProtNLM"/>
    </source>
</evidence>
<reference evidence="2 3" key="1">
    <citation type="submission" date="2024-01" db="EMBL/GenBank/DDBJ databases">
        <title>Complete Genome Sequence of Alkalicoccus halolimnae BZ-SZ-XJ29T, a Moderately Halophilic Bacterium Isolated from a Salt Lake.</title>
        <authorList>
            <person name="Zhao B."/>
        </authorList>
    </citation>
    <scope>NUCLEOTIDE SEQUENCE [LARGE SCALE GENOMIC DNA]</scope>
    <source>
        <strain evidence="2 3">BZ-SZ-XJ29</strain>
    </source>
</reference>
<keyword evidence="3" id="KW-1185">Reference proteome</keyword>
<protein>
    <recommendedName>
        <fullName evidence="4">Outer membrane lipoprotein carrier protein LolA</fullName>
    </recommendedName>
</protein>
<dbReference type="KEGG" id="ahal:FTX54_015550"/>
<evidence type="ECO:0000256" key="1">
    <source>
        <dbReference type="SAM" id="Phobius"/>
    </source>
</evidence>
<keyword evidence="1" id="KW-0812">Transmembrane</keyword>
<name>A0A5C7F8H1_9BACI</name>
<organism evidence="2 3">
    <name type="scientific">Alkalicoccus halolimnae</name>
    <dbReference type="NCBI Taxonomy" id="1667239"/>
    <lineage>
        <taxon>Bacteria</taxon>
        <taxon>Bacillati</taxon>
        <taxon>Bacillota</taxon>
        <taxon>Bacilli</taxon>
        <taxon>Bacillales</taxon>
        <taxon>Bacillaceae</taxon>
        <taxon>Alkalicoccus</taxon>
    </lineage>
</organism>
<keyword evidence="1" id="KW-1133">Transmembrane helix</keyword>
<proteinExistence type="predicted"/>
<dbReference type="RefSeq" id="WP_187254460.1">
    <property type="nucleotide sequence ID" value="NZ_CP144914.1"/>
</dbReference>
<keyword evidence="1" id="KW-0472">Membrane</keyword>
<gene>
    <name evidence="2" type="ORF">FTX54_015550</name>
</gene>
<accession>A0A5C7F8H1</accession>
<evidence type="ECO:0000313" key="2">
    <source>
        <dbReference type="EMBL" id="WWD79789.1"/>
    </source>
</evidence>
<evidence type="ECO:0000313" key="3">
    <source>
        <dbReference type="Proteomes" id="UP000321816"/>
    </source>
</evidence>
<dbReference type="AlphaFoldDB" id="A0A5C7F8H1"/>
<dbReference type="Proteomes" id="UP000321816">
    <property type="component" value="Chromosome"/>
</dbReference>
<dbReference type="EMBL" id="CP144914">
    <property type="protein sequence ID" value="WWD79789.1"/>
    <property type="molecule type" value="Genomic_DNA"/>
</dbReference>
<sequence>MILTAIFRGWRPAKRWIIPVIAAVVGLAAGWLLFPTQQDYHYQELRSLIDEMEQTKFDVEATYEMDGETALQAAGSYSPGRSIYDISTPVSDDTTFDFTIYLEEETFYAESGGSWSRGERPHPITAEMSPLDDPFSWMKTILPEADELSKQGSTITLFYNDLDDVDFQGYTLQEQEETTLVVDTSGEEMTVTFTVNPVRPEDVPILNRYPENMIYSIRFTPRERELEKIPEEAEDGEVL</sequence>